<keyword evidence="5" id="KW-1185">Reference proteome</keyword>
<reference evidence="5" key="1">
    <citation type="journal article" date="2018" name="Front. Microbiol.">
        <title>Genome-Based Analysis Reveals the Taxonomy and Diversity of the Family Idiomarinaceae.</title>
        <authorList>
            <person name="Liu Y."/>
            <person name="Lai Q."/>
            <person name="Shao Z."/>
        </authorList>
    </citation>
    <scope>NUCLEOTIDE SEQUENCE [LARGE SCALE GENOMIC DNA]</scope>
    <source>
        <strain evidence="5">KYW314</strain>
    </source>
</reference>
<feature type="transmembrane region" description="Helical" evidence="1">
    <location>
        <begin position="69"/>
        <end position="89"/>
    </location>
</feature>
<evidence type="ECO:0000313" key="4">
    <source>
        <dbReference type="EMBL" id="RUO41590.1"/>
    </source>
</evidence>
<dbReference type="SMART" id="SM00052">
    <property type="entry name" value="EAL"/>
    <property type="match status" value="1"/>
</dbReference>
<feature type="transmembrane region" description="Helical" evidence="1">
    <location>
        <begin position="208"/>
        <end position="227"/>
    </location>
</feature>
<gene>
    <name evidence="4" type="ORF">CWE22_05370</name>
</gene>
<evidence type="ECO:0000259" key="3">
    <source>
        <dbReference type="PROSITE" id="PS50887"/>
    </source>
</evidence>
<dbReference type="InterPro" id="IPR035919">
    <property type="entry name" value="EAL_sf"/>
</dbReference>
<keyword evidence="1" id="KW-0472">Membrane</keyword>
<dbReference type="PANTHER" id="PTHR44757:SF2">
    <property type="entry name" value="BIOFILM ARCHITECTURE MAINTENANCE PROTEIN MBAA"/>
    <property type="match status" value="1"/>
</dbReference>
<accession>A0A7Z7EU21</accession>
<feature type="domain" description="EAL" evidence="2">
    <location>
        <begin position="663"/>
        <end position="914"/>
    </location>
</feature>
<dbReference type="Gene3D" id="3.20.20.450">
    <property type="entry name" value="EAL domain"/>
    <property type="match status" value="1"/>
</dbReference>
<dbReference type="Pfam" id="PF00563">
    <property type="entry name" value="EAL"/>
    <property type="match status" value="1"/>
</dbReference>
<keyword evidence="1" id="KW-0812">Transmembrane</keyword>
<dbReference type="InterPro" id="IPR052155">
    <property type="entry name" value="Biofilm_reg_signaling"/>
</dbReference>
<comment type="caution">
    <text evidence="4">The sequence shown here is derived from an EMBL/GenBank/DDBJ whole genome shotgun (WGS) entry which is preliminary data.</text>
</comment>
<dbReference type="RefSeq" id="WP_169930324.1">
    <property type="nucleotide sequence ID" value="NZ_PIPR01000001.1"/>
</dbReference>
<dbReference type="PROSITE" id="PS50883">
    <property type="entry name" value="EAL"/>
    <property type="match status" value="1"/>
</dbReference>
<name>A0A7Z7EU21_9GAMM</name>
<dbReference type="InterPro" id="IPR043128">
    <property type="entry name" value="Rev_trsase/Diguanyl_cyclase"/>
</dbReference>
<dbReference type="NCBIfam" id="TIGR00254">
    <property type="entry name" value="GGDEF"/>
    <property type="match status" value="1"/>
</dbReference>
<dbReference type="SUPFAM" id="SSF55073">
    <property type="entry name" value="Nucleotide cyclase"/>
    <property type="match status" value="1"/>
</dbReference>
<feature type="transmembrane region" description="Helical" evidence="1">
    <location>
        <begin position="127"/>
        <end position="148"/>
    </location>
</feature>
<feature type="transmembrane region" description="Helical" evidence="1">
    <location>
        <begin position="46"/>
        <end position="64"/>
    </location>
</feature>
<dbReference type="Gene3D" id="3.30.70.270">
    <property type="match status" value="1"/>
</dbReference>
<proteinExistence type="predicted"/>
<dbReference type="PROSITE" id="PS50887">
    <property type="entry name" value="GGDEF"/>
    <property type="match status" value="1"/>
</dbReference>
<dbReference type="EMBL" id="PIPR01000001">
    <property type="protein sequence ID" value="RUO41590.1"/>
    <property type="molecule type" value="Genomic_DNA"/>
</dbReference>
<dbReference type="Pfam" id="PF00990">
    <property type="entry name" value="GGDEF"/>
    <property type="match status" value="1"/>
</dbReference>
<dbReference type="InterPro" id="IPR029787">
    <property type="entry name" value="Nucleotide_cyclase"/>
</dbReference>
<dbReference type="PANTHER" id="PTHR44757">
    <property type="entry name" value="DIGUANYLATE CYCLASE DGCP"/>
    <property type="match status" value="1"/>
</dbReference>
<dbReference type="AlphaFoldDB" id="A0A7Z7EU21"/>
<feature type="transmembrane region" description="Helical" evidence="1">
    <location>
        <begin position="177"/>
        <end position="196"/>
    </location>
</feature>
<evidence type="ECO:0000259" key="2">
    <source>
        <dbReference type="PROSITE" id="PS50883"/>
    </source>
</evidence>
<evidence type="ECO:0000256" key="1">
    <source>
        <dbReference type="SAM" id="Phobius"/>
    </source>
</evidence>
<dbReference type="InterPro" id="IPR001633">
    <property type="entry name" value="EAL_dom"/>
</dbReference>
<feature type="domain" description="GGDEF" evidence="3">
    <location>
        <begin position="522"/>
        <end position="654"/>
    </location>
</feature>
<organism evidence="4 5">
    <name type="scientific">Pseudidiomarina aestuarii</name>
    <dbReference type="NCBI Taxonomy" id="624146"/>
    <lineage>
        <taxon>Bacteria</taxon>
        <taxon>Pseudomonadati</taxon>
        <taxon>Pseudomonadota</taxon>
        <taxon>Gammaproteobacteria</taxon>
        <taxon>Alteromonadales</taxon>
        <taxon>Idiomarinaceae</taxon>
        <taxon>Pseudidiomarina</taxon>
    </lineage>
</organism>
<dbReference type="InterPro" id="IPR000160">
    <property type="entry name" value="GGDEF_dom"/>
</dbReference>
<sequence>MLNRISRSAAVAMYLCIACLFTLVGAIGTAEYWFWGDHLIMPVLPIYSSTTMLFFGLGLAALFFERNRILVLLALGLAVFVSYIIVQIWTTGSAGLVRLPLILALSLATLTTACFFVPIHKNGGRKLWLYTASLALLGVFAMQLFFWFPQLTESVSNGTPSNVETLKGGARVSNPNAMAIAGICMFLGAIALFLRLRLPEKSRYVPKRVITAALLFLVVGVLVWYVITAQNIRLYTQQTEARIDEIASSIDERMSMNEHAFMRIQKRLESMYEPFFPDGYESDLKQFDTDFEAVDGILIFSHEHKVLMHIGQGKNYLENGYLSTDSMQAWLHSGFTQLSRAIVSRSLAEEKPKMIVALPIMRENVRHSILFFLDIREIVQVPQSIHSVPLHTFLALTPTLFLPMDGGDLTAVTDVEIAQRYQHGIVREKSILNSADPGLFYSYVADYSALFDNAQLNQMLLWFTIAFCATLILASDNSRRLRIEKQRISDIARFDDITGLLRRDAFHDDIIAVGACKEGIRRANAIIFIDLDGFKPLNDSFGHEHGDKVLAEVGARIKKSLPPSAQIARFGADEFIVHVRNTNREQLDVLAMMLLKRIRMPYLVNGFEAFVSASIGIAESDKGDIDPKQLVQLADVAMSEAKNAGGNTYRYFVDDMAENYRRTFMMRNQLQAVLDRNGLEVYYQPVIDVSSGEMIGVESLVRWQQDGEFMPPALFIPIAEQSGQIIQVGEQVLHRVLKDIQNTPLLQQLQVSVNVSSQQLKRYDFAHFLGSCLRNYKVNPQRLCLELTESGMFEQQKSTESLLERLRALGCQLAIDDFGTGFSNLSYLNTLPVNIIKIDRAFTRDLDINERQRTLVGNIISICKQLDQWVVVEGIETKEQVEMFTALGCDRMQGYYFARPMPLADLLNYGENMVHSS</sequence>
<evidence type="ECO:0008006" key="6">
    <source>
        <dbReference type="Google" id="ProtNLM"/>
    </source>
</evidence>
<protein>
    <recommendedName>
        <fullName evidence="6">Bifunctional diguanylate cyclase/phosphodiesterase</fullName>
    </recommendedName>
</protein>
<dbReference type="CDD" id="cd01948">
    <property type="entry name" value="EAL"/>
    <property type="match status" value="1"/>
</dbReference>
<keyword evidence="1" id="KW-1133">Transmembrane helix</keyword>
<feature type="transmembrane region" description="Helical" evidence="1">
    <location>
        <begin position="12"/>
        <end position="34"/>
    </location>
</feature>
<dbReference type="CDD" id="cd01949">
    <property type="entry name" value="GGDEF"/>
    <property type="match status" value="1"/>
</dbReference>
<feature type="transmembrane region" description="Helical" evidence="1">
    <location>
        <begin position="101"/>
        <end position="120"/>
    </location>
</feature>
<dbReference type="SMART" id="SM00267">
    <property type="entry name" value="GGDEF"/>
    <property type="match status" value="1"/>
</dbReference>
<dbReference type="Proteomes" id="UP000287766">
    <property type="component" value="Unassembled WGS sequence"/>
</dbReference>
<evidence type="ECO:0000313" key="5">
    <source>
        <dbReference type="Proteomes" id="UP000287766"/>
    </source>
</evidence>
<dbReference type="SUPFAM" id="SSF141868">
    <property type="entry name" value="EAL domain-like"/>
    <property type="match status" value="1"/>
</dbReference>